<feature type="transmembrane region" description="Helical" evidence="6">
    <location>
        <begin position="9"/>
        <end position="27"/>
    </location>
</feature>
<evidence type="ECO:0000313" key="7">
    <source>
        <dbReference type="EMBL" id="GAA4408510.1"/>
    </source>
</evidence>
<evidence type="ECO:0000256" key="6">
    <source>
        <dbReference type="SAM" id="Phobius"/>
    </source>
</evidence>
<feature type="transmembrane region" description="Helical" evidence="6">
    <location>
        <begin position="251"/>
        <end position="268"/>
    </location>
</feature>
<comment type="caution">
    <text evidence="7">The sequence shown here is derived from an EMBL/GenBank/DDBJ whole genome shotgun (WGS) entry which is preliminary data.</text>
</comment>
<keyword evidence="5 6" id="KW-0472">Membrane</keyword>
<dbReference type="Proteomes" id="UP001500936">
    <property type="component" value="Unassembled WGS sequence"/>
</dbReference>
<feature type="transmembrane region" description="Helical" evidence="6">
    <location>
        <begin position="190"/>
        <end position="207"/>
    </location>
</feature>
<evidence type="ECO:0000256" key="2">
    <source>
        <dbReference type="ARBA" id="ARBA00022692"/>
    </source>
</evidence>
<feature type="transmembrane region" description="Helical" evidence="6">
    <location>
        <begin position="136"/>
        <end position="154"/>
    </location>
</feature>
<dbReference type="InterPro" id="IPR008901">
    <property type="entry name" value="ACER"/>
</dbReference>
<evidence type="ECO:0000313" key="8">
    <source>
        <dbReference type="Proteomes" id="UP001500936"/>
    </source>
</evidence>
<keyword evidence="2 6" id="KW-0812">Transmembrane</keyword>
<evidence type="ECO:0008006" key="9">
    <source>
        <dbReference type="Google" id="ProtNLM"/>
    </source>
</evidence>
<accession>A0ABP8KJA3</accession>
<protein>
    <recommendedName>
        <fullName evidence="9">Ceramidase</fullName>
    </recommendedName>
</protein>
<feature type="transmembrane region" description="Helical" evidence="6">
    <location>
        <begin position="103"/>
        <end position="124"/>
    </location>
</feature>
<keyword evidence="8" id="KW-1185">Reference proteome</keyword>
<evidence type="ECO:0000256" key="3">
    <source>
        <dbReference type="ARBA" id="ARBA00022801"/>
    </source>
</evidence>
<feature type="transmembrane region" description="Helical" evidence="6">
    <location>
        <begin position="214"/>
        <end position="231"/>
    </location>
</feature>
<evidence type="ECO:0000256" key="5">
    <source>
        <dbReference type="ARBA" id="ARBA00023136"/>
    </source>
</evidence>
<name>A0ABP8KJA3_9BACT</name>
<sequence>MPTPILVKLLLQAALATLLMLMLWIGLDASLPGTVWSVMTISKSALTVEYCEFNHPQRFFHQPINTYSNLAYFFFGILILLIARHDYRNRVNRQANRLADFPLLSVLMGSCFVYLSIGSAFFHASLTYVGQRVDMNATYSILITLLGITLYHLVYRIRLSRLQQRLWVAALVAVIGLFLPLALLVPSSRLVPALILLLNAGMVMHFVQFRAQRSIGLVLLSLTLVVLAIYIRTLDVQKVGCDPYSFFQGHALWHLLTALSSFCSYWFFRFTKRRPPQLG</sequence>
<organism evidence="7 8">
    <name type="scientific">Nibrella viscosa</name>
    <dbReference type="NCBI Taxonomy" id="1084524"/>
    <lineage>
        <taxon>Bacteria</taxon>
        <taxon>Pseudomonadati</taxon>
        <taxon>Bacteroidota</taxon>
        <taxon>Cytophagia</taxon>
        <taxon>Cytophagales</taxon>
        <taxon>Spirosomataceae</taxon>
        <taxon>Nibrella</taxon>
    </lineage>
</organism>
<feature type="transmembrane region" description="Helical" evidence="6">
    <location>
        <begin position="166"/>
        <end position="184"/>
    </location>
</feature>
<reference evidence="8" key="1">
    <citation type="journal article" date="2019" name="Int. J. Syst. Evol. Microbiol.">
        <title>The Global Catalogue of Microorganisms (GCM) 10K type strain sequencing project: providing services to taxonomists for standard genome sequencing and annotation.</title>
        <authorList>
            <consortium name="The Broad Institute Genomics Platform"/>
            <consortium name="The Broad Institute Genome Sequencing Center for Infectious Disease"/>
            <person name="Wu L."/>
            <person name="Ma J."/>
        </authorList>
    </citation>
    <scope>NUCLEOTIDE SEQUENCE [LARGE SCALE GENOMIC DNA]</scope>
    <source>
        <strain evidence="8">JCM 17925</strain>
    </source>
</reference>
<feature type="transmembrane region" description="Helical" evidence="6">
    <location>
        <begin position="64"/>
        <end position="83"/>
    </location>
</feature>
<evidence type="ECO:0000256" key="1">
    <source>
        <dbReference type="ARBA" id="ARBA00004141"/>
    </source>
</evidence>
<gene>
    <name evidence="7" type="ORF">GCM10023187_30480</name>
</gene>
<keyword evidence="4 6" id="KW-1133">Transmembrane helix</keyword>
<dbReference type="RefSeq" id="WP_345268613.1">
    <property type="nucleotide sequence ID" value="NZ_BAABHB010000005.1"/>
</dbReference>
<proteinExistence type="predicted"/>
<comment type="subcellular location">
    <subcellularLocation>
        <location evidence="1">Membrane</location>
        <topology evidence="1">Multi-pass membrane protein</topology>
    </subcellularLocation>
</comment>
<evidence type="ECO:0000256" key="4">
    <source>
        <dbReference type="ARBA" id="ARBA00022989"/>
    </source>
</evidence>
<dbReference type="Pfam" id="PF05875">
    <property type="entry name" value="Ceramidase"/>
    <property type="match status" value="1"/>
</dbReference>
<keyword evidence="3" id="KW-0378">Hydrolase</keyword>
<dbReference type="EMBL" id="BAABHB010000005">
    <property type="protein sequence ID" value="GAA4408510.1"/>
    <property type="molecule type" value="Genomic_DNA"/>
</dbReference>